<dbReference type="AlphaFoldDB" id="A0A8S0X0W2"/>
<evidence type="ECO:0000313" key="1">
    <source>
        <dbReference type="EMBL" id="CAA7270556.1"/>
    </source>
</evidence>
<name>A0A8S0X0W2_CYCAE</name>
<dbReference type="EMBL" id="CACVBS010000090">
    <property type="protein sequence ID" value="CAA7270556.1"/>
    <property type="molecule type" value="Genomic_DNA"/>
</dbReference>
<protein>
    <submittedName>
        <fullName evidence="1">Uncharacterized protein</fullName>
    </submittedName>
</protein>
<comment type="caution">
    <text evidence="1">The sequence shown here is derived from an EMBL/GenBank/DDBJ whole genome shotgun (WGS) entry which is preliminary data.</text>
</comment>
<dbReference type="Proteomes" id="UP000467700">
    <property type="component" value="Unassembled WGS sequence"/>
</dbReference>
<organism evidence="1 2">
    <name type="scientific">Cyclocybe aegerita</name>
    <name type="common">Black poplar mushroom</name>
    <name type="synonym">Agrocybe aegerita</name>
    <dbReference type="NCBI Taxonomy" id="1973307"/>
    <lineage>
        <taxon>Eukaryota</taxon>
        <taxon>Fungi</taxon>
        <taxon>Dikarya</taxon>
        <taxon>Basidiomycota</taxon>
        <taxon>Agaricomycotina</taxon>
        <taxon>Agaricomycetes</taxon>
        <taxon>Agaricomycetidae</taxon>
        <taxon>Agaricales</taxon>
        <taxon>Agaricineae</taxon>
        <taxon>Bolbitiaceae</taxon>
        <taxon>Cyclocybe</taxon>
    </lineage>
</organism>
<keyword evidence="2" id="KW-1185">Reference proteome</keyword>
<evidence type="ECO:0000313" key="2">
    <source>
        <dbReference type="Proteomes" id="UP000467700"/>
    </source>
</evidence>
<proteinExistence type="predicted"/>
<gene>
    <name evidence="1" type="ORF">AAE3_LOCUS12554</name>
</gene>
<reference evidence="1 2" key="1">
    <citation type="submission" date="2020-01" db="EMBL/GenBank/DDBJ databases">
        <authorList>
            <person name="Gupta K D."/>
        </authorList>
    </citation>
    <scope>NUCLEOTIDE SEQUENCE [LARGE SCALE GENOMIC DNA]</scope>
</reference>
<accession>A0A8S0X0W2</accession>
<sequence>MTEVEPRPLAVLLNEGELVEFVAVVISSTAALDVSRTAFELAVGRFHVPEVLSFPTPAQPTSIHYLFFLIYLRIDGKNVQFITTIEYLTQSPVFALVVSNGTTLSARPIVPPSETPIRFPNGPGSEAMFHIRP</sequence>